<accession>A0A5J4Q9Z8</accession>
<dbReference type="Pfam" id="PF00326">
    <property type="entry name" value="Peptidase_S9"/>
    <property type="match status" value="1"/>
</dbReference>
<name>A0A5J4Q9Z8_9ZZZZ</name>
<dbReference type="GO" id="GO:0008236">
    <property type="term" value="F:serine-type peptidase activity"/>
    <property type="evidence" value="ECO:0007669"/>
    <property type="project" value="InterPro"/>
</dbReference>
<dbReference type="EMBL" id="SNRY01004371">
    <property type="protein sequence ID" value="KAA6317888.1"/>
    <property type="molecule type" value="Genomic_DNA"/>
</dbReference>
<organism evidence="2">
    <name type="scientific">termite gut metagenome</name>
    <dbReference type="NCBI Taxonomy" id="433724"/>
    <lineage>
        <taxon>unclassified sequences</taxon>
        <taxon>metagenomes</taxon>
        <taxon>organismal metagenomes</taxon>
    </lineage>
</organism>
<feature type="domain" description="Peptidase S9 prolyl oligopeptidase catalytic" evidence="1">
    <location>
        <begin position="158"/>
        <end position="291"/>
    </location>
</feature>
<sequence length="316" mass="36106">MRNAAYVERVEVLDLYPLLVDKPDLIPDQIHPDEKGAGIIAKRLFQQIIFPIEESFDIFKTLDKQGIDYRISNFSGYECATFLQNGRECKVVKPRKVSVHHPWMWQARFFGHEPQTAIALLERGYHFVYCDQAERLGNKQNIKEWNAFYKLLHSGGLNQKVVLEGMSRGGVYVFNWAAANPDKVAAVYVDNPLLDMKAMYWGPNGEEKPENEITKGIEENYHATRAQMKNFKESPIDKINDIVKGHYPILILCAELDEAAVNSQNTFPFEKKIKEKGGDITVMVKKGFGHHPHSFPNPAIIVDFIEKAVNKEVNSK</sequence>
<comment type="caution">
    <text evidence="2">The sequence shown here is derived from an EMBL/GenBank/DDBJ whole genome shotgun (WGS) entry which is preliminary data.</text>
</comment>
<evidence type="ECO:0000313" key="2">
    <source>
        <dbReference type="EMBL" id="KAA6317888.1"/>
    </source>
</evidence>
<dbReference type="InterPro" id="IPR029058">
    <property type="entry name" value="AB_hydrolase_fold"/>
</dbReference>
<dbReference type="Gene3D" id="3.40.50.1820">
    <property type="entry name" value="alpha/beta hydrolase"/>
    <property type="match status" value="1"/>
</dbReference>
<proteinExistence type="predicted"/>
<dbReference type="InterPro" id="IPR001375">
    <property type="entry name" value="Peptidase_S9_cat"/>
</dbReference>
<dbReference type="SUPFAM" id="SSF53474">
    <property type="entry name" value="alpha/beta-Hydrolases"/>
    <property type="match status" value="1"/>
</dbReference>
<dbReference type="SUPFAM" id="SSF52266">
    <property type="entry name" value="SGNH hydrolase"/>
    <property type="match status" value="1"/>
</dbReference>
<dbReference type="AlphaFoldDB" id="A0A5J4Q9Z8"/>
<gene>
    <name evidence="2" type="ORF">EZS27_032027</name>
</gene>
<evidence type="ECO:0000259" key="1">
    <source>
        <dbReference type="Pfam" id="PF00326"/>
    </source>
</evidence>
<reference evidence="2" key="1">
    <citation type="submission" date="2019-03" db="EMBL/GenBank/DDBJ databases">
        <title>Single cell metagenomics reveals metabolic interactions within the superorganism composed of flagellate Streblomastix strix and complex community of Bacteroidetes bacteria on its surface.</title>
        <authorList>
            <person name="Treitli S.C."/>
            <person name="Kolisko M."/>
            <person name="Husnik F."/>
            <person name="Keeling P."/>
            <person name="Hampl V."/>
        </authorList>
    </citation>
    <scope>NUCLEOTIDE SEQUENCE</scope>
    <source>
        <strain evidence="2">STM</strain>
    </source>
</reference>
<dbReference type="GO" id="GO:0006508">
    <property type="term" value="P:proteolysis"/>
    <property type="evidence" value="ECO:0007669"/>
    <property type="project" value="InterPro"/>
</dbReference>
<protein>
    <recommendedName>
        <fullName evidence="1">Peptidase S9 prolyl oligopeptidase catalytic domain-containing protein</fullName>
    </recommendedName>
</protein>